<dbReference type="SUPFAM" id="SSF47323">
    <property type="entry name" value="Anticodon-binding domain of a subclass of class I aminoacyl-tRNA synthetases"/>
    <property type="match status" value="1"/>
</dbReference>
<evidence type="ECO:0000259" key="11">
    <source>
        <dbReference type="SMART" id="SM00836"/>
    </source>
</evidence>
<dbReference type="NCBIfam" id="TIGR00456">
    <property type="entry name" value="argS"/>
    <property type="match status" value="1"/>
</dbReference>
<evidence type="ECO:0000256" key="1">
    <source>
        <dbReference type="ARBA" id="ARBA00005594"/>
    </source>
</evidence>
<dbReference type="SMART" id="SM01016">
    <property type="entry name" value="Arg_tRNA_synt_N"/>
    <property type="match status" value="1"/>
</dbReference>
<feature type="short sequence motif" description="'HIGH' region" evidence="9">
    <location>
        <begin position="126"/>
        <end position="136"/>
    </location>
</feature>
<evidence type="ECO:0000256" key="2">
    <source>
        <dbReference type="ARBA" id="ARBA00022490"/>
    </source>
</evidence>
<comment type="subunit">
    <text evidence="9">Monomer.</text>
</comment>
<dbReference type="Gene3D" id="3.30.1360.70">
    <property type="entry name" value="Arginyl tRNA synthetase N-terminal domain"/>
    <property type="match status" value="1"/>
</dbReference>
<dbReference type="CDD" id="cd07956">
    <property type="entry name" value="Anticodon_Ia_Arg"/>
    <property type="match status" value="1"/>
</dbReference>
<keyword evidence="5 9" id="KW-0067">ATP-binding</keyword>
<comment type="subcellular location">
    <subcellularLocation>
        <location evidence="9">Cytoplasm</location>
    </subcellularLocation>
</comment>
<sequence length="656" mass="73594">MNWLAELRGRLRGALKSLIDDQAADTYAELLRPAQDPKFGDFQANCAMPLAKTLKRSPREVAQDIVSRLEIADLCEPPEIAGPGFINLRLRDDRLAQETTRLVLDERLGVPLVSQPRTIILDFSSPNVAKPMHVGHLRSTVIGHALYRVLQFLGHHVLSDNHVGDWGTQFGMILYGYKHFRDDAAYRTQPVAELARLYRLVNQLCEYQEAVAKIPLLEANTPPLESEVRRLQQLAATAADNRDVARQLKSAETRLAAHVAELAGQQRKRHAVEQDPLLARLAAEHPQIGELVRQETAKLHAGDPENTRLWREFIPPCLEAIQALYERFGLRFDMTLGESFYQPLLAGIVADLLQRGIAQESAGAVCVFVEGNEAPFIIRKADGAYTYATTDLATIQYRVAHFHADTMLYVVDARQSEHFQLLFAVARRMGHADIAFRHISFGTVLGDDRKPFKTRSGDTVGLESLLDEAVRHARRIVDENDDAKPVPELDDAERAAVAEIVGIGGIVYADLHHNRDSDYVFNWEKMLAKTGDTATYIQYAYARVRGIFAQGKVDLEALRRGGHPVRCTAPAERRLALQINRFAEAVYDVASDYRPNLLTQYLFETANVFATFYEHCPVLKESDPTVRNSRLLLCDLTARILAKGLDLLGIRVAERM</sequence>
<dbReference type="InterPro" id="IPR005148">
    <property type="entry name" value="Arg-tRNA-synth_N"/>
</dbReference>
<dbReference type="FunFam" id="1.10.730.10:FF:000006">
    <property type="entry name" value="Arginyl-tRNA synthetase 2, mitochondrial"/>
    <property type="match status" value="1"/>
</dbReference>
<evidence type="ECO:0000256" key="10">
    <source>
        <dbReference type="RuleBase" id="RU363038"/>
    </source>
</evidence>
<dbReference type="PROSITE" id="PS00178">
    <property type="entry name" value="AA_TRNA_LIGASE_I"/>
    <property type="match status" value="1"/>
</dbReference>
<dbReference type="HAMAP" id="MF_00123">
    <property type="entry name" value="Arg_tRNA_synth"/>
    <property type="match status" value="1"/>
</dbReference>
<dbReference type="InterPro" id="IPR009080">
    <property type="entry name" value="tRNAsynth_Ia_anticodon-bd"/>
</dbReference>
<dbReference type="GO" id="GO:0005524">
    <property type="term" value="F:ATP binding"/>
    <property type="evidence" value="ECO:0007669"/>
    <property type="project" value="UniProtKB-UniRule"/>
</dbReference>
<comment type="caution">
    <text evidence="13">The sequence shown here is derived from an EMBL/GenBank/DDBJ whole genome shotgun (WGS) entry which is preliminary data.</text>
</comment>
<evidence type="ECO:0000256" key="4">
    <source>
        <dbReference type="ARBA" id="ARBA00022741"/>
    </source>
</evidence>
<dbReference type="Gene3D" id="3.40.50.620">
    <property type="entry name" value="HUPs"/>
    <property type="match status" value="1"/>
</dbReference>
<dbReference type="GO" id="GO:0005737">
    <property type="term" value="C:cytoplasm"/>
    <property type="evidence" value="ECO:0007669"/>
    <property type="project" value="UniProtKB-SubCell"/>
</dbReference>
<evidence type="ECO:0000256" key="9">
    <source>
        <dbReference type="HAMAP-Rule" id="MF_00123"/>
    </source>
</evidence>
<comment type="similarity">
    <text evidence="1 9 10">Belongs to the class-I aminoacyl-tRNA synthetase family.</text>
</comment>
<reference evidence="13" key="1">
    <citation type="journal article" date="2020" name="mSystems">
        <title>Genome- and Community-Level Interaction Insights into Carbon Utilization and Element Cycling Functions of Hydrothermarchaeota in Hydrothermal Sediment.</title>
        <authorList>
            <person name="Zhou Z."/>
            <person name="Liu Y."/>
            <person name="Xu W."/>
            <person name="Pan J."/>
            <person name="Luo Z.H."/>
            <person name="Li M."/>
        </authorList>
    </citation>
    <scope>NUCLEOTIDE SEQUENCE [LARGE SCALE GENOMIC DNA]</scope>
    <source>
        <strain evidence="13">SpSt-508</strain>
    </source>
</reference>
<dbReference type="InterPro" id="IPR014729">
    <property type="entry name" value="Rossmann-like_a/b/a_fold"/>
</dbReference>
<dbReference type="SUPFAM" id="SSF52374">
    <property type="entry name" value="Nucleotidylyl transferase"/>
    <property type="match status" value="1"/>
</dbReference>
<dbReference type="Pfam" id="PF00750">
    <property type="entry name" value="tRNA-synt_1d"/>
    <property type="match status" value="2"/>
</dbReference>
<evidence type="ECO:0000256" key="7">
    <source>
        <dbReference type="ARBA" id="ARBA00023146"/>
    </source>
</evidence>
<dbReference type="GO" id="GO:0006420">
    <property type="term" value="P:arginyl-tRNA aminoacylation"/>
    <property type="evidence" value="ECO:0007669"/>
    <property type="project" value="UniProtKB-UniRule"/>
</dbReference>
<evidence type="ECO:0000256" key="3">
    <source>
        <dbReference type="ARBA" id="ARBA00022598"/>
    </source>
</evidence>
<evidence type="ECO:0000256" key="8">
    <source>
        <dbReference type="ARBA" id="ARBA00049339"/>
    </source>
</evidence>
<evidence type="ECO:0000256" key="5">
    <source>
        <dbReference type="ARBA" id="ARBA00022840"/>
    </source>
</evidence>
<name>A0A7C4LMR2_9PLAN</name>
<dbReference type="InterPro" id="IPR036695">
    <property type="entry name" value="Arg-tRNA-synth_N_sf"/>
</dbReference>
<protein>
    <recommendedName>
        <fullName evidence="9">Arginine--tRNA ligase</fullName>
        <ecNumber evidence="9">6.1.1.19</ecNumber>
    </recommendedName>
    <alternativeName>
        <fullName evidence="9">Arginyl-tRNA synthetase</fullName>
        <shortName evidence="9">ArgRS</shortName>
    </alternativeName>
</protein>
<keyword evidence="6 9" id="KW-0648">Protein biosynthesis</keyword>
<organism evidence="13">
    <name type="scientific">Schlesneria paludicola</name>
    <dbReference type="NCBI Taxonomy" id="360056"/>
    <lineage>
        <taxon>Bacteria</taxon>
        <taxon>Pseudomonadati</taxon>
        <taxon>Planctomycetota</taxon>
        <taxon>Planctomycetia</taxon>
        <taxon>Planctomycetales</taxon>
        <taxon>Planctomycetaceae</taxon>
        <taxon>Schlesneria</taxon>
    </lineage>
</organism>
<keyword evidence="7 9" id="KW-0030">Aminoacyl-tRNA synthetase</keyword>
<dbReference type="InterPro" id="IPR008909">
    <property type="entry name" value="DALR_anticod-bd"/>
</dbReference>
<dbReference type="PANTHER" id="PTHR11956:SF5">
    <property type="entry name" value="ARGININE--TRNA LIGASE, CYTOPLASMIC"/>
    <property type="match status" value="1"/>
</dbReference>
<feature type="domain" description="DALR anticodon binding" evidence="11">
    <location>
        <begin position="537"/>
        <end position="656"/>
    </location>
</feature>
<dbReference type="SMART" id="SM00836">
    <property type="entry name" value="DALR_1"/>
    <property type="match status" value="1"/>
</dbReference>
<dbReference type="PANTHER" id="PTHR11956">
    <property type="entry name" value="ARGINYL-TRNA SYNTHETASE"/>
    <property type="match status" value="1"/>
</dbReference>
<keyword evidence="2 9" id="KW-0963">Cytoplasm</keyword>
<evidence type="ECO:0000313" key="13">
    <source>
        <dbReference type="EMBL" id="HGT40494.1"/>
    </source>
</evidence>
<dbReference type="EMBL" id="DSVQ01000017">
    <property type="protein sequence ID" value="HGT40494.1"/>
    <property type="molecule type" value="Genomic_DNA"/>
</dbReference>
<dbReference type="InterPro" id="IPR001412">
    <property type="entry name" value="aa-tRNA-synth_I_CS"/>
</dbReference>
<dbReference type="Gene3D" id="1.10.730.10">
    <property type="entry name" value="Isoleucyl-tRNA Synthetase, Domain 1"/>
    <property type="match status" value="1"/>
</dbReference>
<dbReference type="GO" id="GO:0004814">
    <property type="term" value="F:arginine-tRNA ligase activity"/>
    <property type="evidence" value="ECO:0007669"/>
    <property type="project" value="UniProtKB-UniRule"/>
</dbReference>
<gene>
    <name evidence="9" type="primary">argS</name>
    <name evidence="13" type="ORF">ENS64_14715</name>
</gene>
<keyword evidence="3 9" id="KW-0436">Ligase</keyword>
<dbReference type="PRINTS" id="PR01038">
    <property type="entry name" value="TRNASYNTHARG"/>
</dbReference>
<accession>A0A7C4LMR2</accession>
<proteinExistence type="inferred from homology"/>
<dbReference type="SUPFAM" id="SSF55190">
    <property type="entry name" value="Arginyl-tRNA synthetase (ArgRS), N-terminal 'additional' domain"/>
    <property type="match status" value="1"/>
</dbReference>
<evidence type="ECO:0000256" key="6">
    <source>
        <dbReference type="ARBA" id="ARBA00022917"/>
    </source>
</evidence>
<keyword evidence="4 9" id="KW-0547">Nucleotide-binding</keyword>
<dbReference type="Pfam" id="PF03485">
    <property type="entry name" value="Arg_tRNA_synt_N"/>
    <property type="match status" value="1"/>
</dbReference>
<dbReference type="Pfam" id="PF05746">
    <property type="entry name" value="DALR_1"/>
    <property type="match status" value="1"/>
</dbReference>
<dbReference type="InterPro" id="IPR001278">
    <property type="entry name" value="Arg-tRNA-ligase"/>
</dbReference>
<dbReference type="EC" id="6.1.1.19" evidence="9"/>
<dbReference type="InterPro" id="IPR035684">
    <property type="entry name" value="ArgRS_core"/>
</dbReference>
<evidence type="ECO:0000259" key="12">
    <source>
        <dbReference type="SMART" id="SM01016"/>
    </source>
</evidence>
<comment type="catalytic activity">
    <reaction evidence="8 9">
        <text>tRNA(Arg) + L-arginine + ATP = L-arginyl-tRNA(Arg) + AMP + diphosphate</text>
        <dbReference type="Rhea" id="RHEA:20301"/>
        <dbReference type="Rhea" id="RHEA-COMP:9658"/>
        <dbReference type="Rhea" id="RHEA-COMP:9673"/>
        <dbReference type="ChEBI" id="CHEBI:30616"/>
        <dbReference type="ChEBI" id="CHEBI:32682"/>
        <dbReference type="ChEBI" id="CHEBI:33019"/>
        <dbReference type="ChEBI" id="CHEBI:78442"/>
        <dbReference type="ChEBI" id="CHEBI:78513"/>
        <dbReference type="ChEBI" id="CHEBI:456215"/>
        <dbReference type="EC" id="6.1.1.19"/>
    </reaction>
</comment>
<feature type="domain" description="Arginyl tRNA synthetase N-terminal" evidence="12">
    <location>
        <begin position="5"/>
        <end position="90"/>
    </location>
</feature>
<dbReference type="AlphaFoldDB" id="A0A7C4LMR2"/>